<evidence type="ECO:0000313" key="3">
    <source>
        <dbReference type="EMBL" id="UYM13885.1"/>
    </source>
</evidence>
<evidence type="ECO:0000313" key="4">
    <source>
        <dbReference type="Proteomes" id="UP001163255"/>
    </source>
</evidence>
<dbReference type="PROSITE" id="PS51257">
    <property type="entry name" value="PROKAR_LIPOPROTEIN"/>
    <property type="match status" value="1"/>
</dbReference>
<dbReference type="PANTHER" id="PTHR46928">
    <property type="entry name" value="MESENCHYME-SPECIFIC CELL SURFACE GLYCOPROTEIN"/>
    <property type="match status" value="1"/>
</dbReference>
<dbReference type="NCBIfam" id="NF038117">
    <property type="entry name" value="choice_anch_I"/>
    <property type="match status" value="1"/>
</dbReference>
<dbReference type="InterPro" id="IPR052956">
    <property type="entry name" value="Mesenchyme-surface_protein"/>
</dbReference>
<dbReference type="EMBL" id="CP103300">
    <property type="protein sequence ID" value="UYM13885.1"/>
    <property type="molecule type" value="Genomic_DNA"/>
</dbReference>
<accession>A0ABY6GMF0</accession>
<dbReference type="InterPro" id="IPR055188">
    <property type="entry name" value="Choice_anch_I"/>
</dbReference>
<dbReference type="Gene3D" id="2.130.10.10">
    <property type="entry name" value="YVTN repeat-like/Quinoprotein amine dehydrogenase"/>
    <property type="match status" value="1"/>
</dbReference>
<dbReference type="RefSeq" id="WP_262595302.1">
    <property type="nucleotide sequence ID" value="NZ_CP103300.1"/>
</dbReference>
<reference evidence="3" key="1">
    <citation type="submission" date="2022-10" db="EMBL/GenBank/DDBJ databases">
        <title>Completed Genome Sequence of two octocoral isolated bacterium, Endozoicomonas euniceicola EF212T and Endozoicomonas gorgoniicola PS125T.</title>
        <authorList>
            <person name="Chiou Y.-J."/>
            <person name="Chen Y.-H."/>
        </authorList>
    </citation>
    <scope>NUCLEOTIDE SEQUENCE</scope>
    <source>
        <strain evidence="3">EF212</strain>
    </source>
</reference>
<evidence type="ECO:0000256" key="1">
    <source>
        <dbReference type="SAM" id="MobiDB-lite"/>
    </source>
</evidence>
<dbReference type="Pfam" id="PF22494">
    <property type="entry name" value="choice_anch_I"/>
    <property type="match status" value="1"/>
</dbReference>
<dbReference type="InterPro" id="IPR011044">
    <property type="entry name" value="Quino_amine_DH_bsu"/>
</dbReference>
<organism evidence="3 4">
    <name type="scientific">Endozoicomonas euniceicola</name>
    <dbReference type="NCBI Taxonomy" id="1234143"/>
    <lineage>
        <taxon>Bacteria</taxon>
        <taxon>Pseudomonadati</taxon>
        <taxon>Pseudomonadota</taxon>
        <taxon>Gammaproteobacteria</taxon>
        <taxon>Oceanospirillales</taxon>
        <taxon>Endozoicomonadaceae</taxon>
        <taxon>Endozoicomonas</taxon>
    </lineage>
</organism>
<protein>
    <submittedName>
        <fullName evidence="3">Choice-of-anchor I family protein</fullName>
    </submittedName>
</protein>
<name>A0ABY6GMF0_9GAMM</name>
<feature type="compositionally biased region" description="Basic and acidic residues" evidence="1">
    <location>
        <begin position="461"/>
        <end position="475"/>
    </location>
</feature>
<evidence type="ECO:0000259" key="2">
    <source>
        <dbReference type="Pfam" id="PF22494"/>
    </source>
</evidence>
<feature type="domain" description="Choice-of-anchor I" evidence="2">
    <location>
        <begin position="51"/>
        <end position="571"/>
    </location>
</feature>
<dbReference type="InterPro" id="IPR015943">
    <property type="entry name" value="WD40/YVTN_repeat-like_dom_sf"/>
</dbReference>
<sequence>MKPQSFKGSLLLTTLALTTVLTGCAPKHQRETARHPDMQPVGRYASGIFHDGAAEIIGWHSGSQSVFVINSGSKTIDILDASHLNSQRLANPVTDSNLTKRGLINLQRFLLGIPLGSANSLALHDDLLAVVVEAENKQEQGVLMLFEVNQSGRVAFKDYVYVGELPDMVTITPDGHYALVANEGEPSDDYKVDPEGSVSIVEIHDNGTVGEVRRVSFADFNKGRVRHGELDKNVRVFGRNASVAQDLEPEYIAVSDDSKTAFVSLQENNALAIIDIDKAEVAKVVPLGFKDFGRFLTDLSDKDGVNLKKWSGVYGMYQPDTIASYTVNGKTFVVSANEGDARDYWYNSLSEKECLASGGLKFNKEDGCLGFSEEVRVKKIKVSPDHPNAEKAQSSTELGRLKISNTLGDVDKDGQFEKLYSYGGRSFSIWDAKGNLMFDSGDDFERITADILGADFNNNDDETRGDSRSDDKGPEPEALALGQINGRHYAFIGLERTGGIFMYDITHPKSPEYVRYVHNRDFTINAAEQPEKSGDLSPEGMVFVSAEDSPTGNPLLAVGHEVSGTTLIYELR</sequence>
<feature type="region of interest" description="Disordered" evidence="1">
    <location>
        <begin position="455"/>
        <end position="478"/>
    </location>
</feature>
<proteinExistence type="predicted"/>
<dbReference type="SUPFAM" id="SSF50969">
    <property type="entry name" value="YVTN repeat-like/Quinoprotein amine dehydrogenase"/>
    <property type="match status" value="1"/>
</dbReference>
<dbReference type="PANTHER" id="PTHR46928:SF1">
    <property type="entry name" value="MESENCHYME-SPECIFIC CELL SURFACE GLYCOPROTEIN"/>
    <property type="match status" value="1"/>
</dbReference>
<gene>
    <name evidence="3" type="ORF">NX720_13245</name>
</gene>
<keyword evidence="4" id="KW-1185">Reference proteome</keyword>
<dbReference type="Proteomes" id="UP001163255">
    <property type="component" value="Chromosome"/>
</dbReference>